<keyword evidence="2" id="KW-1185">Reference proteome</keyword>
<evidence type="ECO:0000313" key="2">
    <source>
        <dbReference type="Proteomes" id="UP001246858"/>
    </source>
</evidence>
<dbReference type="Proteomes" id="UP001246858">
    <property type="component" value="Unassembled WGS sequence"/>
</dbReference>
<sequence>MKKLKLSLVGIVCLFILAGIVAFKPVTSKPDTSSKNKSTAGFYQWFMFDPLVTSTFSNAINPMYYRPMNIGELCSGNQRLCAIYAQTDFSNPSRPIITISEPIYMRLSEYYAYGITSINIKLKNHF</sequence>
<gene>
    <name evidence="1" type="ORF">J2X78_003153</name>
</gene>
<reference evidence="1" key="1">
    <citation type="submission" date="2023-07" db="EMBL/GenBank/DDBJ databases">
        <title>Sorghum-associated microbial communities from plants grown in Nebraska, USA.</title>
        <authorList>
            <person name="Schachtman D."/>
        </authorList>
    </citation>
    <scope>NUCLEOTIDE SEQUENCE</scope>
    <source>
        <strain evidence="1">2697</strain>
    </source>
</reference>
<accession>A0ACC6KZ94</accession>
<protein>
    <submittedName>
        <fullName evidence="1">Uncharacterized protein</fullName>
    </submittedName>
</protein>
<dbReference type="EMBL" id="JAVDTF010000003">
    <property type="protein sequence ID" value="MDR6784579.1"/>
    <property type="molecule type" value="Genomic_DNA"/>
</dbReference>
<organism evidence="1 2">
    <name type="scientific">Pedobacter africanus</name>
    <dbReference type="NCBI Taxonomy" id="151894"/>
    <lineage>
        <taxon>Bacteria</taxon>
        <taxon>Pseudomonadati</taxon>
        <taxon>Bacteroidota</taxon>
        <taxon>Sphingobacteriia</taxon>
        <taxon>Sphingobacteriales</taxon>
        <taxon>Sphingobacteriaceae</taxon>
        <taxon>Pedobacter</taxon>
    </lineage>
</organism>
<proteinExistence type="predicted"/>
<name>A0ACC6KZ94_9SPHI</name>
<evidence type="ECO:0000313" key="1">
    <source>
        <dbReference type="EMBL" id="MDR6784579.1"/>
    </source>
</evidence>
<comment type="caution">
    <text evidence="1">The sequence shown here is derived from an EMBL/GenBank/DDBJ whole genome shotgun (WGS) entry which is preliminary data.</text>
</comment>